<feature type="compositionally biased region" description="Basic and acidic residues" evidence="21">
    <location>
        <begin position="619"/>
        <end position="639"/>
    </location>
</feature>
<dbReference type="FunFam" id="3.40.50.12780:FF:000019">
    <property type="entry name" value="Long-chain fatty acid transporter"/>
    <property type="match status" value="1"/>
</dbReference>
<dbReference type="CDD" id="cd12148">
    <property type="entry name" value="fungal_TF_MHR"/>
    <property type="match status" value="1"/>
</dbReference>
<evidence type="ECO:0000256" key="13">
    <source>
        <dbReference type="ARBA" id="ARBA00023055"/>
    </source>
</evidence>
<comment type="caution">
    <text evidence="24">The sequence shown here is derived from an EMBL/GenBank/DDBJ whole genome shotgun (WGS) entry which is preliminary data.</text>
</comment>
<evidence type="ECO:0000256" key="2">
    <source>
        <dbReference type="ARBA" id="ARBA00004585"/>
    </source>
</evidence>
<dbReference type="Gene3D" id="3.30.300.30">
    <property type="match status" value="1"/>
</dbReference>
<accession>A0A9W8QQI9</accession>
<comment type="subcellular location">
    <subcellularLocation>
        <location evidence="3">Cell membrane</location>
        <topology evidence="3">Multi-pass membrane protein</topology>
    </subcellularLocation>
    <subcellularLocation>
        <location evidence="1">Lipid droplet</location>
    </subcellularLocation>
    <subcellularLocation>
        <location evidence="2">Peroxisome membrane</location>
        <topology evidence="2">Multi-pass membrane protein</topology>
    </subcellularLocation>
</comment>
<dbReference type="SUPFAM" id="SSF56801">
    <property type="entry name" value="Acetyl-CoA synthetase-like"/>
    <property type="match status" value="1"/>
</dbReference>
<keyword evidence="25" id="KW-1185">Reference proteome</keyword>
<dbReference type="GO" id="GO:0003677">
    <property type="term" value="F:DNA binding"/>
    <property type="evidence" value="ECO:0007669"/>
    <property type="project" value="InterPro"/>
</dbReference>
<evidence type="ECO:0000256" key="16">
    <source>
        <dbReference type="ARBA" id="ARBA00023242"/>
    </source>
</evidence>
<evidence type="ECO:0000256" key="6">
    <source>
        <dbReference type="ARBA" id="ARBA00022475"/>
    </source>
</evidence>
<comment type="similarity">
    <text evidence="4">Belongs to the ATP-dependent AMP-binding enzyme family.</text>
</comment>
<organism evidence="24 25">
    <name type="scientific">Fusarium falciforme</name>
    <dbReference type="NCBI Taxonomy" id="195108"/>
    <lineage>
        <taxon>Eukaryota</taxon>
        <taxon>Fungi</taxon>
        <taxon>Dikarya</taxon>
        <taxon>Ascomycota</taxon>
        <taxon>Pezizomycotina</taxon>
        <taxon>Sordariomycetes</taxon>
        <taxon>Hypocreomycetidae</taxon>
        <taxon>Hypocreales</taxon>
        <taxon>Nectriaceae</taxon>
        <taxon>Fusarium</taxon>
        <taxon>Fusarium solani species complex</taxon>
    </lineage>
</organism>
<keyword evidence="14 22" id="KW-0472">Membrane</keyword>
<dbReference type="PANTHER" id="PTHR43107">
    <property type="entry name" value="LONG-CHAIN FATTY ACID TRANSPORT PROTEIN"/>
    <property type="match status" value="1"/>
</dbReference>
<evidence type="ECO:0000256" key="7">
    <source>
        <dbReference type="ARBA" id="ARBA00022598"/>
    </source>
</evidence>
<dbReference type="Proteomes" id="UP001152087">
    <property type="component" value="Unassembled WGS sequence"/>
</dbReference>
<dbReference type="GO" id="GO:0044539">
    <property type="term" value="P:long-chain fatty acid import into cell"/>
    <property type="evidence" value="ECO:0007669"/>
    <property type="project" value="TreeGrafter"/>
</dbReference>
<protein>
    <recommendedName>
        <fullName evidence="19">Very long-chain fatty acid transport protein</fullName>
    </recommendedName>
    <alternativeName>
        <fullName evidence="20">Very-long-chain acyl-CoA synthetase</fullName>
    </alternativeName>
</protein>
<feature type="transmembrane region" description="Helical" evidence="22">
    <location>
        <begin position="114"/>
        <end position="135"/>
    </location>
</feature>
<dbReference type="PROSITE" id="PS00455">
    <property type="entry name" value="AMP_BINDING"/>
    <property type="match status" value="1"/>
</dbReference>
<dbReference type="GO" id="GO:0006351">
    <property type="term" value="P:DNA-templated transcription"/>
    <property type="evidence" value="ECO:0007669"/>
    <property type="project" value="InterPro"/>
</dbReference>
<evidence type="ECO:0000256" key="14">
    <source>
        <dbReference type="ARBA" id="ARBA00023136"/>
    </source>
</evidence>
<evidence type="ECO:0000256" key="5">
    <source>
        <dbReference type="ARBA" id="ARBA00022448"/>
    </source>
</evidence>
<keyword evidence="7" id="KW-0436">Ligase</keyword>
<evidence type="ECO:0000256" key="20">
    <source>
        <dbReference type="ARBA" id="ARBA00078285"/>
    </source>
</evidence>
<evidence type="ECO:0000313" key="24">
    <source>
        <dbReference type="EMBL" id="KAJ4176110.1"/>
    </source>
</evidence>
<dbReference type="GO" id="GO:0008270">
    <property type="term" value="F:zinc ion binding"/>
    <property type="evidence" value="ECO:0007669"/>
    <property type="project" value="InterPro"/>
</dbReference>
<evidence type="ECO:0000256" key="10">
    <source>
        <dbReference type="ARBA" id="ARBA00022741"/>
    </source>
</evidence>
<dbReference type="GO" id="GO:0005324">
    <property type="term" value="F:long-chain fatty acid transmembrane transporter activity"/>
    <property type="evidence" value="ECO:0007669"/>
    <property type="project" value="TreeGrafter"/>
</dbReference>
<comment type="catalytic activity">
    <reaction evidence="17">
        <text>a very long-chain fatty acid + ATP + CoA = a very long-chain fatty acyl-CoA + AMP + diphosphate</text>
        <dbReference type="Rhea" id="RHEA:54536"/>
        <dbReference type="ChEBI" id="CHEBI:30616"/>
        <dbReference type="ChEBI" id="CHEBI:33019"/>
        <dbReference type="ChEBI" id="CHEBI:57287"/>
        <dbReference type="ChEBI" id="CHEBI:58950"/>
        <dbReference type="ChEBI" id="CHEBI:138261"/>
        <dbReference type="ChEBI" id="CHEBI:456215"/>
    </reaction>
</comment>
<evidence type="ECO:0000259" key="23">
    <source>
        <dbReference type="SMART" id="SM00906"/>
    </source>
</evidence>
<proteinExistence type="inferred from homology"/>
<dbReference type="Gene3D" id="3.40.50.12780">
    <property type="entry name" value="N-terminal domain of ligase-like"/>
    <property type="match status" value="1"/>
</dbReference>
<evidence type="ECO:0000256" key="18">
    <source>
        <dbReference type="ARBA" id="ARBA00060276"/>
    </source>
</evidence>
<evidence type="ECO:0000256" key="15">
    <source>
        <dbReference type="ARBA" id="ARBA00023140"/>
    </source>
</evidence>
<dbReference type="FunFam" id="3.30.300.30:FF:000002">
    <property type="entry name" value="Long-chain fatty acid transport protein 1"/>
    <property type="match status" value="1"/>
</dbReference>
<evidence type="ECO:0000256" key="3">
    <source>
        <dbReference type="ARBA" id="ARBA00004651"/>
    </source>
</evidence>
<evidence type="ECO:0000256" key="4">
    <source>
        <dbReference type="ARBA" id="ARBA00006432"/>
    </source>
</evidence>
<dbReference type="Pfam" id="PF13193">
    <property type="entry name" value="AMP-binding_C"/>
    <property type="match status" value="1"/>
</dbReference>
<dbReference type="SMART" id="SM00906">
    <property type="entry name" value="Fungal_trans"/>
    <property type="match status" value="1"/>
</dbReference>
<keyword evidence="16" id="KW-0539">Nucleus</keyword>
<feature type="domain" description="Xylanolytic transcriptional activator regulatory" evidence="23">
    <location>
        <begin position="810"/>
        <end position="882"/>
    </location>
</feature>
<keyword evidence="11" id="KW-0067">ATP-binding</keyword>
<dbReference type="AlphaFoldDB" id="A0A9W8QQI9"/>
<keyword evidence="5" id="KW-0813">Transport</keyword>
<dbReference type="GO" id="GO:0009898">
    <property type="term" value="C:cytoplasmic side of plasma membrane"/>
    <property type="evidence" value="ECO:0007669"/>
    <property type="project" value="TreeGrafter"/>
</dbReference>
<feature type="compositionally biased region" description="Low complexity" evidence="21">
    <location>
        <begin position="640"/>
        <end position="652"/>
    </location>
</feature>
<dbReference type="GO" id="GO:0005524">
    <property type="term" value="F:ATP binding"/>
    <property type="evidence" value="ECO:0007669"/>
    <property type="project" value="UniProtKB-KW"/>
</dbReference>
<evidence type="ECO:0000256" key="22">
    <source>
        <dbReference type="SAM" id="Phobius"/>
    </source>
</evidence>
<evidence type="ECO:0000256" key="8">
    <source>
        <dbReference type="ARBA" id="ARBA00022677"/>
    </source>
</evidence>
<dbReference type="PANTHER" id="PTHR43107:SF6">
    <property type="entry name" value="ACYL-COA SYNTHETASE FAMILY PROTEIN (CEFD1), PUTATIVE (AFU_ORTHOLOGUE AFUA_6G03630)-RELATED"/>
    <property type="match status" value="1"/>
</dbReference>
<dbReference type="InterPro" id="IPR000873">
    <property type="entry name" value="AMP-dep_synth/lig_dom"/>
</dbReference>
<dbReference type="InterPro" id="IPR045851">
    <property type="entry name" value="AMP-bd_C_sf"/>
</dbReference>
<dbReference type="GO" id="GO:0005778">
    <property type="term" value="C:peroxisomal membrane"/>
    <property type="evidence" value="ECO:0007669"/>
    <property type="project" value="UniProtKB-SubCell"/>
</dbReference>
<keyword evidence="12 22" id="KW-1133">Transmembrane helix</keyword>
<dbReference type="Pfam" id="PF04082">
    <property type="entry name" value="Fungal_trans"/>
    <property type="match status" value="1"/>
</dbReference>
<keyword evidence="9 22" id="KW-0812">Transmembrane</keyword>
<evidence type="ECO:0000256" key="12">
    <source>
        <dbReference type="ARBA" id="ARBA00022989"/>
    </source>
</evidence>
<dbReference type="InterPro" id="IPR025110">
    <property type="entry name" value="AMP-bd_C"/>
</dbReference>
<dbReference type="GO" id="GO:0004467">
    <property type="term" value="F:long-chain fatty acid-CoA ligase activity"/>
    <property type="evidence" value="ECO:0007669"/>
    <property type="project" value="TreeGrafter"/>
</dbReference>
<keyword evidence="15" id="KW-0576">Peroxisome</keyword>
<evidence type="ECO:0000256" key="11">
    <source>
        <dbReference type="ARBA" id="ARBA00022840"/>
    </source>
</evidence>
<dbReference type="EMBL" id="JAOQAV010000234">
    <property type="protein sequence ID" value="KAJ4176110.1"/>
    <property type="molecule type" value="Genomic_DNA"/>
</dbReference>
<evidence type="ECO:0000256" key="1">
    <source>
        <dbReference type="ARBA" id="ARBA00004502"/>
    </source>
</evidence>
<keyword evidence="13" id="KW-0445">Lipid transport</keyword>
<keyword evidence="10" id="KW-0547">Nucleotide-binding</keyword>
<evidence type="ECO:0000256" key="9">
    <source>
        <dbReference type="ARBA" id="ARBA00022692"/>
    </source>
</evidence>
<evidence type="ECO:0000313" key="25">
    <source>
        <dbReference type="Proteomes" id="UP001152087"/>
    </source>
</evidence>
<reference evidence="24" key="1">
    <citation type="submission" date="2022-09" db="EMBL/GenBank/DDBJ databases">
        <title>Fusarium specimens isolated from Avocado Roots.</title>
        <authorList>
            <person name="Stajich J."/>
            <person name="Roper C."/>
            <person name="Heimlech-Rivalta G."/>
        </authorList>
    </citation>
    <scope>NUCLEOTIDE SEQUENCE</scope>
    <source>
        <strain evidence="24">A02</strain>
    </source>
</reference>
<dbReference type="InterPro" id="IPR020845">
    <property type="entry name" value="AMP-binding_CS"/>
</dbReference>
<feature type="region of interest" description="Disordered" evidence="21">
    <location>
        <begin position="619"/>
        <end position="654"/>
    </location>
</feature>
<dbReference type="Pfam" id="PF00501">
    <property type="entry name" value="AMP-binding"/>
    <property type="match status" value="1"/>
</dbReference>
<evidence type="ECO:0000256" key="17">
    <source>
        <dbReference type="ARBA" id="ARBA00051585"/>
    </source>
</evidence>
<keyword evidence="6" id="KW-1003">Cell membrane</keyword>
<dbReference type="InterPro" id="IPR007219">
    <property type="entry name" value="XnlR_reg_dom"/>
</dbReference>
<gene>
    <name evidence="24" type="ORF">NW755_014602</name>
</gene>
<comment type="function">
    <text evidence="18">Acyl-CoA synthetase required for both the import of long chain fatty acids (LCFAs) (C14-C18) and the activation very long chain fatty acids (VLCFAs) (C20-C26) by esterification of the fatty acids into metabolically active CoA-thioesters for subsequent degradation or incorporation into phospholipids. The transport and fatty acyl-CoA synthetase activities are genetically separable and are thus independent activities. Esterifies VLCFAs in the peroxisome matrix. The VLCFAs are actively transported into peroxisomes by a PXA1-PXA2 heterodimeric transporter in the peroxisomal membrane.</text>
</comment>
<dbReference type="GO" id="GO:0005811">
    <property type="term" value="C:lipid droplet"/>
    <property type="evidence" value="ECO:0007669"/>
    <property type="project" value="UniProtKB-SubCell"/>
</dbReference>
<evidence type="ECO:0000256" key="19">
    <source>
        <dbReference type="ARBA" id="ARBA00068795"/>
    </source>
</evidence>
<evidence type="ECO:0000256" key="21">
    <source>
        <dbReference type="SAM" id="MobiDB-lite"/>
    </source>
</evidence>
<name>A0A9W8QQI9_9HYPO</name>
<sequence length="1192" mass="134510">MSLEAAGLAAALYAGGMYLNAKFNIRDDLSALSSMRKASRYFARAEKENRLSVWYIADAVFKRHAQQRAIWTRQESLSFQECHLRIIQFANWLLIKGVGPDDCFAMYMKNSVDFILLWFAAACIGAYPAFLNYNLEGDSLLRCLKICEPKLLLLSPDEDCVERTQRDGGAIRDLEIETIVIDVATKNEVSSMPSVVPDDSYREHITGETPVVLMYTSGTTGMPKACPLTHRQILMSGAHLEPPHGSIPGQHYWYNPMPMYHGTGGITSFGVLLSGVGIALAPKFSVSQFWTDIYESGATHFIYVGETARYLVNSPPHPLERQHKLMCAYGNGLRPDVWTRFQERFNIPEVVEFFSSTEGMFRLLNSARGSFNVGSVGRHGLLRRMFLHNTFVLVKVDYETGDIWRDAATGFARRMPYEEGGELLMALPNKEAFQGYWKSPDATEKKLCFDVFRKGDVYYRTGDSLRRSSEGLWYFLDRLGDTYRWKSENVSTAEVAEVLGRFPGILEATVYGVELPNHDGRAGCAAVRLSPEFSATPDYEALAKHLSKSLPSYAVPVFLRVMRTGSYTDNHKQNKVPLKKEGVNPKLAGTVVPGGDQDGFLWLLPKSGTYTSFTQVDWDKTGESQPKPVREVCEPREPPVRTSVSTPHSSSSQRELFDIEPRIQLQAFLKPLPARIKSDDVAYLISKGALSLPGVESQNALLRAYFEFTYPYMPILDISDFLHALTGHDGRSGQVSLLLFQAILFSGAAHVQLDCLKAAGFATRKQAREELFRRVRLLYDFNYESDPFVLVQGLLLMSLWYDNAEDHRNTWHWIDVAFSQAFMCQLHRDSEHSLLRVRAKKLRRRVWWACFIRDQLTSVEMKRLPRIRDGEYNVPTLDDDDFEFEDVHPELMTVWRAICPWIGDEPRQKDMATLFIAKASLCDMLAEYSFISHSIGPSDITETLSHQLIESHSSRKNSINLRLPSLKRKLEGWNEALPDCCRHRLDKMNVSENTGIEWNAMVLQIICRSLVLDIERISTSSSLPQEQLDQGTAGTHMPAENGMALEGFCQSTQFMKKPDNTNDTTDLAWVSPDWVISSSADRGVPQFASASYWEEHLQKEEHIPGQELVPSVAEQDCDTEMAEEEDAQEASLTSESVNGISPSEVSTVADCGFEALGYGDIAEAMFFDRNFRFCSDELDALFSSDGEAFMVK</sequence>
<keyword evidence="8" id="KW-0551">Lipid droplet</keyword>
<dbReference type="InterPro" id="IPR042099">
    <property type="entry name" value="ANL_N_sf"/>
</dbReference>